<proteinExistence type="predicted"/>
<dbReference type="AlphaFoldDB" id="A0A371ICV7"/>
<gene>
    <name evidence="1" type="ORF">CR513_02265</name>
</gene>
<comment type="caution">
    <text evidence="1">The sequence shown here is derived from an EMBL/GenBank/DDBJ whole genome shotgun (WGS) entry which is preliminary data.</text>
</comment>
<accession>A0A371ICV7</accession>
<organism evidence="1 2">
    <name type="scientific">Mucuna pruriens</name>
    <name type="common">Velvet bean</name>
    <name type="synonym">Dolichos pruriens</name>
    <dbReference type="NCBI Taxonomy" id="157652"/>
    <lineage>
        <taxon>Eukaryota</taxon>
        <taxon>Viridiplantae</taxon>
        <taxon>Streptophyta</taxon>
        <taxon>Embryophyta</taxon>
        <taxon>Tracheophyta</taxon>
        <taxon>Spermatophyta</taxon>
        <taxon>Magnoliopsida</taxon>
        <taxon>eudicotyledons</taxon>
        <taxon>Gunneridae</taxon>
        <taxon>Pentapetalae</taxon>
        <taxon>rosids</taxon>
        <taxon>fabids</taxon>
        <taxon>Fabales</taxon>
        <taxon>Fabaceae</taxon>
        <taxon>Papilionoideae</taxon>
        <taxon>50 kb inversion clade</taxon>
        <taxon>NPAAA clade</taxon>
        <taxon>indigoferoid/millettioid clade</taxon>
        <taxon>Phaseoleae</taxon>
        <taxon>Mucuna</taxon>
    </lineage>
</organism>
<feature type="non-terminal residue" evidence="1">
    <location>
        <position position="84"/>
    </location>
</feature>
<evidence type="ECO:0000313" key="1">
    <source>
        <dbReference type="EMBL" id="RDY12887.1"/>
    </source>
</evidence>
<name>A0A371ICV7_MUCPR</name>
<reference evidence="1" key="1">
    <citation type="submission" date="2018-05" db="EMBL/GenBank/DDBJ databases">
        <title>Draft genome of Mucuna pruriens seed.</title>
        <authorList>
            <person name="Nnadi N.E."/>
            <person name="Vos R."/>
            <person name="Hasami M.H."/>
            <person name="Devisetty U.K."/>
            <person name="Aguiy J.C."/>
        </authorList>
    </citation>
    <scope>NUCLEOTIDE SEQUENCE [LARGE SCALE GENOMIC DNA]</scope>
    <source>
        <strain evidence="1">JCA_2017</strain>
    </source>
</reference>
<protein>
    <submittedName>
        <fullName evidence="1">Uncharacterized protein</fullName>
    </submittedName>
</protein>
<sequence>SKVLKSFLQELVRQVVYGFNLLTPLYLLSLPNISSMTSKDGFDRASFVKNLYENVNAHIEKKIEQYTKQVHLRKGRFDAIPEEI</sequence>
<evidence type="ECO:0000313" key="2">
    <source>
        <dbReference type="Proteomes" id="UP000257109"/>
    </source>
</evidence>
<dbReference type="EMBL" id="QJKJ01000389">
    <property type="protein sequence ID" value="RDY12887.1"/>
    <property type="molecule type" value="Genomic_DNA"/>
</dbReference>
<keyword evidence="2" id="KW-1185">Reference proteome</keyword>
<dbReference type="Proteomes" id="UP000257109">
    <property type="component" value="Unassembled WGS sequence"/>
</dbReference>
<feature type="non-terminal residue" evidence="1">
    <location>
        <position position="1"/>
    </location>
</feature>